<gene>
    <name evidence="5" type="ORF">C0Q70_10139</name>
</gene>
<dbReference type="Proteomes" id="UP000245119">
    <property type="component" value="Linkage Group LG5"/>
</dbReference>
<comment type="caution">
    <text evidence="5">The sequence shown here is derived from an EMBL/GenBank/DDBJ whole genome shotgun (WGS) entry which is preliminary data.</text>
</comment>
<keyword evidence="6" id="KW-1185">Reference proteome</keyword>
<dbReference type="GO" id="GO:0000814">
    <property type="term" value="C:ESCRT II complex"/>
    <property type="evidence" value="ECO:0007669"/>
    <property type="project" value="InterPro"/>
</dbReference>
<dbReference type="InterPro" id="IPR036388">
    <property type="entry name" value="WH-like_DNA-bd_sf"/>
</dbReference>
<evidence type="ECO:0000313" key="5">
    <source>
        <dbReference type="EMBL" id="PVD30864.1"/>
    </source>
</evidence>
<dbReference type="OrthoDB" id="283883at2759"/>
<dbReference type="Gene3D" id="1.10.10.10">
    <property type="entry name" value="Winged helix-like DNA-binding domain superfamily/Winged helix DNA-binding domain"/>
    <property type="match status" value="2"/>
</dbReference>
<protein>
    <recommendedName>
        <fullName evidence="2">Vacuolar-sorting protein SNF8</fullName>
    </recommendedName>
    <alternativeName>
        <fullName evidence="3">ESCRT-II complex subunit VPS22</fullName>
    </alternativeName>
</protein>
<evidence type="ECO:0000256" key="2">
    <source>
        <dbReference type="ARBA" id="ARBA00017052"/>
    </source>
</evidence>
<organism evidence="5 6">
    <name type="scientific">Pomacea canaliculata</name>
    <name type="common">Golden apple snail</name>
    <dbReference type="NCBI Taxonomy" id="400727"/>
    <lineage>
        <taxon>Eukaryota</taxon>
        <taxon>Metazoa</taxon>
        <taxon>Spiralia</taxon>
        <taxon>Lophotrochozoa</taxon>
        <taxon>Mollusca</taxon>
        <taxon>Gastropoda</taxon>
        <taxon>Caenogastropoda</taxon>
        <taxon>Architaenioglossa</taxon>
        <taxon>Ampullarioidea</taxon>
        <taxon>Ampullariidae</taxon>
        <taxon>Pomacea</taxon>
    </lineage>
</organism>
<dbReference type="GO" id="GO:0043328">
    <property type="term" value="P:protein transport to vacuole involved in ubiquitin-dependent protein catabolic process via the multivesicular body sorting pathway"/>
    <property type="evidence" value="ECO:0007669"/>
    <property type="project" value="TreeGrafter"/>
</dbReference>
<dbReference type="SUPFAM" id="SSF46785">
    <property type="entry name" value="Winged helix' DNA-binding domain"/>
    <property type="match status" value="2"/>
</dbReference>
<feature type="region of interest" description="Disordered" evidence="4">
    <location>
        <begin position="48"/>
        <end position="79"/>
    </location>
</feature>
<dbReference type="InterPro" id="IPR016689">
    <property type="entry name" value="ESCRT-2_cplx_Snf8"/>
</dbReference>
<dbReference type="InterPro" id="IPR040608">
    <property type="entry name" value="Snf8/Vps36"/>
</dbReference>
<dbReference type="PANTHER" id="PTHR12806">
    <property type="entry name" value="EAP30 SUBUNIT OF ELL COMPLEX"/>
    <property type="match status" value="1"/>
</dbReference>
<dbReference type="Pfam" id="PF04157">
    <property type="entry name" value="EAP30"/>
    <property type="match status" value="1"/>
</dbReference>
<proteinExistence type="inferred from homology"/>
<dbReference type="AlphaFoldDB" id="A0A2T7PBR5"/>
<dbReference type="InterPro" id="IPR036390">
    <property type="entry name" value="WH_DNA-bd_sf"/>
</dbReference>
<evidence type="ECO:0000256" key="1">
    <source>
        <dbReference type="ARBA" id="ARBA00009834"/>
    </source>
</evidence>
<dbReference type="STRING" id="400727.A0A2T7PBR5"/>
<accession>A0A2T7PBR5</accession>
<comment type="similarity">
    <text evidence="1">Belongs to the SNF8 family.</text>
</comment>
<name>A0A2T7PBR5_POMCA</name>
<dbReference type="FunFam" id="1.10.10.10:FF:000085">
    <property type="entry name" value="Vacuolar-sorting protein SNF8"/>
    <property type="match status" value="1"/>
</dbReference>
<evidence type="ECO:0000256" key="4">
    <source>
        <dbReference type="SAM" id="MobiDB-lite"/>
    </source>
</evidence>
<dbReference type="PANTHER" id="PTHR12806:SF0">
    <property type="entry name" value="VACUOLAR-SORTING PROTEIN SNF8"/>
    <property type="match status" value="1"/>
</dbReference>
<sequence length="433" mass="49245">MLVGCVLRHWPDLLDPNARSSQCKTSCVNFVADYVLRLADIQSDEKKIKLSQTARDPPTSEDGDSQLQASQKDNKRQDTMGLGTDDGFFFSHHDFEMDTKPNFRTDRRADKTTEVRSEMLGLDGWEENSLTKVKQTKESSPNKKKLLLKYHSHSTMLKSLMRYKMKADTLRHVTESKQRMLGALCVQRRSLASDLATLMELVRTSRNHLDNQREVNRNLLLKIEQLCGPSCARYKDKGTEIAEDQFAHMAKQMEIFKTNLEDFAAKHKDDIRKDPQFRLQFQEMCASIGVDPLASSKGFWSEMLGVGDFYYELGVQIVEVCLASSHRNGGLISIDELRDRVVASRGRNSQDISIDDLLRAIKKLRILGNGFTVLTVGNTLLVQSVPGELTMDHTNILQLAQKSGYVSKSQVMKDLKWEEERSHRALVKLSDIL</sequence>
<reference evidence="5 6" key="1">
    <citation type="submission" date="2018-04" db="EMBL/GenBank/DDBJ databases">
        <title>The genome of golden apple snail Pomacea canaliculata provides insight into stress tolerance and invasive adaptation.</title>
        <authorList>
            <person name="Liu C."/>
            <person name="Liu B."/>
            <person name="Ren Y."/>
            <person name="Zhang Y."/>
            <person name="Wang H."/>
            <person name="Li S."/>
            <person name="Jiang F."/>
            <person name="Yin L."/>
            <person name="Zhang G."/>
            <person name="Qian W."/>
            <person name="Fan W."/>
        </authorList>
    </citation>
    <scope>NUCLEOTIDE SEQUENCE [LARGE SCALE GENOMIC DNA]</scope>
    <source>
        <strain evidence="5">SZHN2017</strain>
        <tissue evidence="5">Muscle</tissue>
    </source>
</reference>
<dbReference type="Gene3D" id="6.10.140.180">
    <property type="match status" value="1"/>
</dbReference>
<evidence type="ECO:0000256" key="3">
    <source>
        <dbReference type="ARBA" id="ARBA00030097"/>
    </source>
</evidence>
<dbReference type="EMBL" id="PZQS01000005">
    <property type="protein sequence ID" value="PVD30864.1"/>
    <property type="molecule type" value="Genomic_DNA"/>
</dbReference>
<evidence type="ECO:0000313" key="6">
    <source>
        <dbReference type="Proteomes" id="UP000245119"/>
    </source>
</evidence>